<dbReference type="Proteomes" id="UP001055811">
    <property type="component" value="Linkage Group LG03"/>
</dbReference>
<name>A0ACB9FAH2_CICIN</name>
<accession>A0ACB9FAH2</accession>
<comment type="caution">
    <text evidence="1">The sequence shown here is derived from an EMBL/GenBank/DDBJ whole genome shotgun (WGS) entry which is preliminary data.</text>
</comment>
<evidence type="ECO:0000313" key="2">
    <source>
        <dbReference type="Proteomes" id="UP001055811"/>
    </source>
</evidence>
<sequence length="89" mass="10374">MGSSDSRPSTPIINFRFAPKIPPINSDGNRSLGSHLRPPPNPPQHHHRHNHPVRIHNRPSLYRRYTLRYLRHYSRLQGSIPRTKIFTPA</sequence>
<proteinExistence type="predicted"/>
<organism evidence="1 2">
    <name type="scientific">Cichorium intybus</name>
    <name type="common">Chicory</name>
    <dbReference type="NCBI Taxonomy" id="13427"/>
    <lineage>
        <taxon>Eukaryota</taxon>
        <taxon>Viridiplantae</taxon>
        <taxon>Streptophyta</taxon>
        <taxon>Embryophyta</taxon>
        <taxon>Tracheophyta</taxon>
        <taxon>Spermatophyta</taxon>
        <taxon>Magnoliopsida</taxon>
        <taxon>eudicotyledons</taxon>
        <taxon>Gunneridae</taxon>
        <taxon>Pentapetalae</taxon>
        <taxon>asterids</taxon>
        <taxon>campanulids</taxon>
        <taxon>Asterales</taxon>
        <taxon>Asteraceae</taxon>
        <taxon>Cichorioideae</taxon>
        <taxon>Cichorieae</taxon>
        <taxon>Cichoriinae</taxon>
        <taxon>Cichorium</taxon>
    </lineage>
</organism>
<protein>
    <submittedName>
        <fullName evidence="1">Uncharacterized protein</fullName>
    </submittedName>
</protein>
<keyword evidence="2" id="KW-1185">Reference proteome</keyword>
<evidence type="ECO:0000313" key="1">
    <source>
        <dbReference type="EMBL" id="KAI3768037.1"/>
    </source>
</evidence>
<gene>
    <name evidence="1" type="ORF">L2E82_18468</name>
</gene>
<reference evidence="2" key="1">
    <citation type="journal article" date="2022" name="Mol. Ecol. Resour.">
        <title>The genomes of chicory, endive, great burdock and yacon provide insights into Asteraceae palaeo-polyploidization history and plant inulin production.</title>
        <authorList>
            <person name="Fan W."/>
            <person name="Wang S."/>
            <person name="Wang H."/>
            <person name="Wang A."/>
            <person name="Jiang F."/>
            <person name="Liu H."/>
            <person name="Zhao H."/>
            <person name="Xu D."/>
            <person name="Zhang Y."/>
        </authorList>
    </citation>
    <scope>NUCLEOTIDE SEQUENCE [LARGE SCALE GENOMIC DNA]</scope>
    <source>
        <strain evidence="2">cv. Punajuju</strain>
    </source>
</reference>
<dbReference type="EMBL" id="CM042011">
    <property type="protein sequence ID" value="KAI3768037.1"/>
    <property type="molecule type" value="Genomic_DNA"/>
</dbReference>
<reference evidence="1 2" key="2">
    <citation type="journal article" date="2022" name="Mol. Ecol. Resour.">
        <title>The genomes of chicory, endive, great burdock and yacon provide insights into Asteraceae paleo-polyploidization history and plant inulin production.</title>
        <authorList>
            <person name="Fan W."/>
            <person name="Wang S."/>
            <person name="Wang H."/>
            <person name="Wang A."/>
            <person name="Jiang F."/>
            <person name="Liu H."/>
            <person name="Zhao H."/>
            <person name="Xu D."/>
            <person name="Zhang Y."/>
        </authorList>
    </citation>
    <scope>NUCLEOTIDE SEQUENCE [LARGE SCALE GENOMIC DNA]</scope>
    <source>
        <strain evidence="2">cv. Punajuju</strain>
        <tissue evidence="1">Leaves</tissue>
    </source>
</reference>